<dbReference type="InterPro" id="IPR032349">
    <property type="entry name" value="DUF4865"/>
</dbReference>
<dbReference type="Pfam" id="PF16157">
    <property type="entry name" value="DUF4865"/>
    <property type="match status" value="1"/>
</dbReference>
<comment type="caution">
    <text evidence="1">The sequence shown here is derived from an EMBL/GenBank/DDBJ whole genome shotgun (WGS) entry which is preliminary data.</text>
</comment>
<keyword evidence="2" id="KW-1185">Reference proteome</keyword>
<dbReference type="EMBL" id="VHIZ01000037">
    <property type="protein sequence ID" value="TPV29039.1"/>
    <property type="molecule type" value="Genomic_DNA"/>
</dbReference>
<gene>
    <name evidence="1" type="ORF">FJW00_08840</name>
</gene>
<dbReference type="RefSeq" id="WP_140923633.1">
    <property type="nucleotide sequence ID" value="NZ_CP122311.1"/>
</dbReference>
<dbReference type="Proteomes" id="UP000316142">
    <property type="component" value="Unassembled WGS sequence"/>
</dbReference>
<protein>
    <submittedName>
        <fullName evidence="1">DUF4865 family protein</fullName>
    </submittedName>
</protein>
<accession>A0ABY2ZD01</accession>
<reference evidence="1 2" key="1">
    <citation type="submission" date="2019-06" db="EMBL/GenBank/DDBJ databases">
        <title>Taxogenomics and systematics of the genus Pantoea.</title>
        <authorList>
            <person name="Tambong J.T."/>
        </authorList>
    </citation>
    <scope>NUCLEOTIDE SEQUENCE [LARGE SCALE GENOMIC DNA]</scope>
    <source>
        <strain evidence="1 2">LMG 2558</strain>
    </source>
</reference>
<organism evidence="1 2">
    <name type="scientific">Pantoea anthophila</name>
    <dbReference type="NCBI Taxonomy" id="470931"/>
    <lineage>
        <taxon>Bacteria</taxon>
        <taxon>Pseudomonadati</taxon>
        <taxon>Pseudomonadota</taxon>
        <taxon>Gammaproteobacteria</taxon>
        <taxon>Enterobacterales</taxon>
        <taxon>Erwiniaceae</taxon>
        <taxon>Pantoea</taxon>
    </lineage>
</organism>
<proteinExistence type="predicted"/>
<evidence type="ECO:0000313" key="1">
    <source>
        <dbReference type="EMBL" id="TPV29039.1"/>
    </source>
</evidence>
<name>A0ABY2ZD01_9GAMM</name>
<sequence>MIAMHYRFTLPADYDMAIIKERIRQNGARLDGFPGLVAKAFLYSCQSEGTLHENRYAPLYFWQEASAMQRFLQSPGFAALVSDFGWPIIESWLALEGHSVVRHLTDARFMTLKRWTIAPHSDLAALPVREDFNAWDISRWQGVEISASVQPPADGQESYRIGYLARGAAAAEMLL</sequence>
<evidence type="ECO:0000313" key="2">
    <source>
        <dbReference type="Proteomes" id="UP000316142"/>
    </source>
</evidence>